<gene>
    <name evidence="1" type="ORF">theurythT_14490</name>
</gene>
<evidence type="ECO:0008006" key="3">
    <source>
        <dbReference type="Google" id="ProtNLM"/>
    </source>
</evidence>
<organism evidence="1 2">
    <name type="scientific">Thalassotalea eurytherma</name>
    <dbReference type="NCBI Taxonomy" id="1144278"/>
    <lineage>
        <taxon>Bacteria</taxon>
        <taxon>Pseudomonadati</taxon>
        <taxon>Pseudomonadota</taxon>
        <taxon>Gammaproteobacteria</taxon>
        <taxon>Alteromonadales</taxon>
        <taxon>Colwelliaceae</taxon>
        <taxon>Thalassotalea</taxon>
    </lineage>
</organism>
<protein>
    <recommendedName>
        <fullName evidence="3">DUF4878 domain-containing protein</fullName>
    </recommendedName>
</protein>
<proteinExistence type="predicted"/>
<dbReference type="RefSeq" id="WP_284207340.1">
    <property type="nucleotide sequence ID" value="NZ_BSSU01000006.1"/>
</dbReference>
<accession>A0ABQ6H340</accession>
<dbReference type="PROSITE" id="PS51257">
    <property type="entry name" value="PROKAR_LIPOPROTEIN"/>
    <property type="match status" value="1"/>
</dbReference>
<reference evidence="1 2" key="1">
    <citation type="submission" date="2023-03" db="EMBL/GenBank/DDBJ databases">
        <title>Draft genome sequence of Thalassotalea eurytherma JCM 18482T.</title>
        <authorList>
            <person name="Sawabe T."/>
        </authorList>
    </citation>
    <scope>NUCLEOTIDE SEQUENCE [LARGE SCALE GENOMIC DNA]</scope>
    <source>
        <strain evidence="1 2">JCM 18482</strain>
    </source>
</reference>
<dbReference type="Proteomes" id="UP001157133">
    <property type="component" value="Unassembled WGS sequence"/>
</dbReference>
<dbReference type="EMBL" id="BSSU01000006">
    <property type="protein sequence ID" value="GLX81997.1"/>
    <property type="molecule type" value="Genomic_DNA"/>
</dbReference>
<evidence type="ECO:0000313" key="2">
    <source>
        <dbReference type="Proteomes" id="UP001157133"/>
    </source>
</evidence>
<keyword evidence="2" id="KW-1185">Reference proteome</keyword>
<comment type="caution">
    <text evidence="1">The sequence shown here is derived from an EMBL/GenBank/DDBJ whole genome shotgun (WGS) entry which is preliminary data.</text>
</comment>
<evidence type="ECO:0000313" key="1">
    <source>
        <dbReference type="EMBL" id="GLX81997.1"/>
    </source>
</evidence>
<sequence length="143" mass="16302">MNTLAKISVLLFSFILLGCSEEEDITEIANPEIVAVEFFNALYNEKNVKKAASVCSPKLARIVLHYHAPEAVARHLFNMRYDEVKVTPDDSGVKVREQFKDSANVTLYFDGTYLGEKHRDVKRIALKQVDGKWIIDKILKDPF</sequence>
<name>A0ABQ6H340_9GAMM</name>